<reference evidence="2 3" key="1">
    <citation type="submission" date="2016-10" db="EMBL/GenBank/DDBJ databases">
        <authorList>
            <person name="de Groot N.N."/>
        </authorList>
    </citation>
    <scope>NUCLEOTIDE SEQUENCE [LARGE SCALE GENOMIC DNA]</scope>
    <source>
        <strain evidence="2 3">DSM 1736</strain>
    </source>
</reference>
<keyword evidence="2" id="KW-0808">Transferase</keyword>
<dbReference type="InterPro" id="IPR013216">
    <property type="entry name" value="Methyltransf_11"/>
</dbReference>
<organism evidence="2 3">
    <name type="scientific">Dendrosporobacter quercicolus</name>
    <dbReference type="NCBI Taxonomy" id="146817"/>
    <lineage>
        <taxon>Bacteria</taxon>
        <taxon>Bacillati</taxon>
        <taxon>Bacillota</taxon>
        <taxon>Negativicutes</taxon>
        <taxon>Selenomonadales</taxon>
        <taxon>Sporomusaceae</taxon>
        <taxon>Dendrosporobacter</taxon>
    </lineage>
</organism>
<keyword evidence="2" id="KW-0489">Methyltransferase</keyword>
<dbReference type="STRING" id="146817.SAMN04488502_11659"/>
<feature type="domain" description="Methyltransferase type 11" evidence="1">
    <location>
        <begin position="61"/>
        <end position="155"/>
    </location>
</feature>
<dbReference type="OrthoDB" id="9772751at2"/>
<dbReference type="Proteomes" id="UP000214880">
    <property type="component" value="Unassembled WGS sequence"/>
</dbReference>
<dbReference type="Gene3D" id="3.40.50.150">
    <property type="entry name" value="Vaccinia Virus protein VP39"/>
    <property type="match status" value="1"/>
</dbReference>
<dbReference type="GO" id="GO:0032259">
    <property type="term" value="P:methylation"/>
    <property type="evidence" value="ECO:0007669"/>
    <property type="project" value="UniProtKB-KW"/>
</dbReference>
<proteinExistence type="predicted"/>
<dbReference type="RefSeq" id="WP_092075043.1">
    <property type="nucleotide sequence ID" value="NZ_FNHB01000016.1"/>
</dbReference>
<dbReference type="PANTHER" id="PTHR43591">
    <property type="entry name" value="METHYLTRANSFERASE"/>
    <property type="match status" value="1"/>
</dbReference>
<dbReference type="GO" id="GO:0008757">
    <property type="term" value="F:S-adenosylmethionine-dependent methyltransferase activity"/>
    <property type="evidence" value="ECO:0007669"/>
    <property type="project" value="InterPro"/>
</dbReference>
<evidence type="ECO:0000313" key="3">
    <source>
        <dbReference type="Proteomes" id="UP000214880"/>
    </source>
</evidence>
<dbReference type="InterPro" id="IPR029063">
    <property type="entry name" value="SAM-dependent_MTases_sf"/>
</dbReference>
<dbReference type="EMBL" id="FNHB01000016">
    <property type="protein sequence ID" value="SDN28587.1"/>
    <property type="molecule type" value="Genomic_DNA"/>
</dbReference>
<sequence length="217" mass="24371">MSDKIITAYRKSKSIYDDVLTQRTWWSRLYSHLFWGGTDDRDIAARLLAYIPADFSGSLLDVPAGTAALTWEKYKALPAASITCLDYSEDMLEQAKKRLGHVANIAFLQGDVGHMPFKDEAFDTVLSMNGFHAFPDKDQAFLETYRVLKKGGSFLACCYICGQSKATDFLVTSFLAKKGWFTPPFETAESLNSRLNGLYQTVNLHLDGAMVWFTCVK</sequence>
<accession>A0A1H0A566</accession>
<dbReference type="SUPFAM" id="SSF53335">
    <property type="entry name" value="S-adenosyl-L-methionine-dependent methyltransferases"/>
    <property type="match status" value="1"/>
</dbReference>
<dbReference type="AlphaFoldDB" id="A0A1H0A566"/>
<dbReference type="Pfam" id="PF08241">
    <property type="entry name" value="Methyltransf_11"/>
    <property type="match status" value="1"/>
</dbReference>
<keyword evidence="3" id="KW-1185">Reference proteome</keyword>
<evidence type="ECO:0000259" key="1">
    <source>
        <dbReference type="Pfam" id="PF08241"/>
    </source>
</evidence>
<evidence type="ECO:0000313" key="2">
    <source>
        <dbReference type="EMBL" id="SDN28587.1"/>
    </source>
</evidence>
<gene>
    <name evidence="2" type="ORF">SAMN04488502_11659</name>
</gene>
<protein>
    <submittedName>
        <fullName evidence="2">Methyltransferase domain-containing protein</fullName>
    </submittedName>
</protein>
<name>A0A1H0A566_9FIRM</name>
<dbReference type="CDD" id="cd02440">
    <property type="entry name" value="AdoMet_MTases"/>
    <property type="match status" value="1"/>
</dbReference>